<proteinExistence type="predicted"/>
<name>A0A381ZM43_9ZZZZ</name>
<accession>A0A381ZM43</accession>
<evidence type="ECO:0000313" key="1">
    <source>
        <dbReference type="EMBL" id="SVA90398.1"/>
    </source>
</evidence>
<dbReference type="AlphaFoldDB" id="A0A381ZM43"/>
<reference evidence="1" key="1">
    <citation type="submission" date="2018-05" db="EMBL/GenBank/DDBJ databases">
        <authorList>
            <person name="Lanie J.A."/>
            <person name="Ng W.-L."/>
            <person name="Kazmierczak K.M."/>
            <person name="Andrzejewski T.M."/>
            <person name="Davidsen T.M."/>
            <person name="Wayne K.J."/>
            <person name="Tettelin H."/>
            <person name="Glass J.I."/>
            <person name="Rusch D."/>
            <person name="Podicherti R."/>
            <person name="Tsui H.-C.T."/>
            <person name="Winkler M.E."/>
        </authorList>
    </citation>
    <scope>NUCLEOTIDE SEQUENCE</scope>
</reference>
<sequence length="217" mass="25015">MLDCDAEDWGQFLLVQGDVKPAAIVELFSVDTETEEPFNPFSSKFRSMEELEEHMTETGVLFEVAHGGGDYTQYNISKDQSKLDEFSEQFGAPSLAEREEMMGSLLGYPEEAVKKYPLKEKNMHVMTESEASYAVMKLRGRGVPAWFHYVWHVPAKGNLVEDFSESSVRLAEEYAAFFQEFHPEYHEWHLRVSEEKLETLVSDIKYIVDMWESSAEN</sequence>
<gene>
    <name evidence="1" type="ORF">METZ01_LOCUS143252</name>
</gene>
<organism evidence="1">
    <name type="scientific">marine metagenome</name>
    <dbReference type="NCBI Taxonomy" id="408172"/>
    <lineage>
        <taxon>unclassified sequences</taxon>
        <taxon>metagenomes</taxon>
        <taxon>ecological metagenomes</taxon>
    </lineage>
</organism>
<protein>
    <submittedName>
        <fullName evidence="1">Uncharacterized protein</fullName>
    </submittedName>
</protein>
<dbReference type="EMBL" id="UINC01021891">
    <property type="protein sequence ID" value="SVA90398.1"/>
    <property type="molecule type" value="Genomic_DNA"/>
</dbReference>